<name>A0A8B6EER1_MYTGA</name>
<dbReference type="EMBL" id="UYJE01005065">
    <property type="protein sequence ID" value="VDI33701.1"/>
    <property type="molecule type" value="Genomic_DNA"/>
</dbReference>
<evidence type="ECO:0000256" key="8">
    <source>
        <dbReference type="ARBA" id="ARBA00023224"/>
    </source>
</evidence>
<accession>A0A8B6EER1</accession>
<dbReference type="OrthoDB" id="5969463at2759"/>
<dbReference type="GO" id="GO:0008528">
    <property type="term" value="F:G protein-coupled peptide receptor activity"/>
    <property type="evidence" value="ECO:0007669"/>
    <property type="project" value="TreeGrafter"/>
</dbReference>
<evidence type="ECO:0000256" key="3">
    <source>
        <dbReference type="ARBA" id="ARBA00022692"/>
    </source>
</evidence>
<keyword evidence="3 9" id="KW-0812">Transmembrane</keyword>
<evidence type="ECO:0000256" key="7">
    <source>
        <dbReference type="ARBA" id="ARBA00023170"/>
    </source>
</evidence>
<feature type="transmembrane region" description="Helical" evidence="9">
    <location>
        <begin position="178"/>
        <end position="206"/>
    </location>
</feature>
<dbReference type="AlphaFoldDB" id="A0A8B6EER1"/>
<keyword evidence="8" id="KW-0807">Transducer</keyword>
<keyword evidence="12" id="KW-1185">Reference proteome</keyword>
<dbReference type="PRINTS" id="PR00237">
    <property type="entry name" value="GPCRRHODOPSN"/>
</dbReference>
<dbReference type="InterPro" id="IPR017452">
    <property type="entry name" value="GPCR_Rhodpsn_7TM"/>
</dbReference>
<gene>
    <name evidence="11" type="ORF">MGAL_10B069622</name>
</gene>
<keyword evidence="6 9" id="KW-0472">Membrane</keyword>
<feature type="domain" description="G-protein coupled receptors family 1 profile" evidence="10">
    <location>
        <begin position="34"/>
        <end position="322"/>
    </location>
</feature>
<dbReference type="Pfam" id="PF00001">
    <property type="entry name" value="7tm_1"/>
    <property type="match status" value="1"/>
</dbReference>
<organism evidence="11 12">
    <name type="scientific">Mytilus galloprovincialis</name>
    <name type="common">Mediterranean mussel</name>
    <dbReference type="NCBI Taxonomy" id="29158"/>
    <lineage>
        <taxon>Eukaryota</taxon>
        <taxon>Metazoa</taxon>
        <taxon>Spiralia</taxon>
        <taxon>Lophotrochozoa</taxon>
        <taxon>Mollusca</taxon>
        <taxon>Bivalvia</taxon>
        <taxon>Autobranchia</taxon>
        <taxon>Pteriomorphia</taxon>
        <taxon>Mytilida</taxon>
        <taxon>Mytiloidea</taxon>
        <taxon>Mytilidae</taxon>
        <taxon>Mytilinae</taxon>
        <taxon>Mytilus</taxon>
    </lineage>
</organism>
<dbReference type="CDD" id="cd00637">
    <property type="entry name" value="7tm_classA_rhodopsin-like"/>
    <property type="match status" value="1"/>
</dbReference>
<feature type="transmembrane region" description="Helical" evidence="9">
    <location>
        <begin position="54"/>
        <end position="75"/>
    </location>
</feature>
<evidence type="ECO:0000256" key="5">
    <source>
        <dbReference type="ARBA" id="ARBA00023040"/>
    </source>
</evidence>
<evidence type="ECO:0000256" key="9">
    <source>
        <dbReference type="SAM" id="Phobius"/>
    </source>
</evidence>
<dbReference type="Proteomes" id="UP000596742">
    <property type="component" value="Unassembled WGS sequence"/>
</dbReference>
<dbReference type="GO" id="GO:0005886">
    <property type="term" value="C:plasma membrane"/>
    <property type="evidence" value="ECO:0007669"/>
    <property type="project" value="UniProtKB-SubCell"/>
</dbReference>
<comment type="subcellular location">
    <subcellularLocation>
        <location evidence="1">Cell membrane</location>
        <topology evidence="1">Multi-pass membrane protein</topology>
    </subcellularLocation>
</comment>
<feature type="transmembrane region" description="Helical" evidence="9">
    <location>
        <begin position="302"/>
        <end position="325"/>
    </location>
</feature>
<keyword evidence="2" id="KW-1003">Cell membrane</keyword>
<evidence type="ECO:0000313" key="12">
    <source>
        <dbReference type="Proteomes" id="UP000596742"/>
    </source>
</evidence>
<dbReference type="Gene3D" id="1.20.1070.10">
    <property type="entry name" value="Rhodopsin 7-helix transmembrane proteins"/>
    <property type="match status" value="1"/>
</dbReference>
<feature type="transmembrane region" description="Helical" evidence="9">
    <location>
        <begin position="20"/>
        <end position="42"/>
    </location>
</feature>
<comment type="caution">
    <text evidence="11">The sequence shown here is derived from an EMBL/GenBank/DDBJ whole genome shotgun (WGS) entry which is preliminary data.</text>
</comment>
<evidence type="ECO:0000256" key="1">
    <source>
        <dbReference type="ARBA" id="ARBA00004651"/>
    </source>
</evidence>
<dbReference type="PANTHER" id="PTHR24230">
    <property type="entry name" value="G-PROTEIN COUPLED RECEPTOR"/>
    <property type="match status" value="1"/>
</dbReference>
<dbReference type="PANTHER" id="PTHR24230:SF0">
    <property type="entry name" value="G-PROTEIN COUPLED RECEPTORS FAMILY 1 PROFILE DOMAIN-CONTAINING PROTEIN"/>
    <property type="match status" value="1"/>
</dbReference>
<reference evidence="11" key="1">
    <citation type="submission" date="2018-11" db="EMBL/GenBank/DDBJ databases">
        <authorList>
            <person name="Alioto T."/>
            <person name="Alioto T."/>
        </authorList>
    </citation>
    <scope>NUCLEOTIDE SEQUENCE</scope>
</reference>
<evidence type="ECO:0000256" key="4">
    <source>
        <dbReference type="ARBA" id="ARBA00022989"/>
    </source>
</evidence>
<dbReference type="SUPFAM" id="SSF81321">
    <property type="entry name" value="Family A G protein-coupled receptor-like"/>
    <property type="match status" value="1"/>
</dbReference>
<keyword evidence="5" id="KW-0297">G-protein coupled receptor</keyword>
<dbReference type="GO" id="GO:0007218">
    <property type="term" value="P:neuropeptide signaling pathway"/>
    <property type="evidence" value="ECO:0007669"/>
    <property type="project" value="TreeGrafter"/>
</dbReference>
<dbReference type="InterPro" id="IPR000276">
    <property type="entry name" value="GPCR_Rhodpsn"/>
</dbReference>
<protein>
    <submittedName>
        <fullName evidence="11">Cholecystokinin A receptor</fullName>
    </submittedName>
</protein>
<evidence type="ECO:0000256" key="6">
    <source>
        <dbReference type="ARBA" id="ARBA00023136"/>
    </source>
</evidence>
<dbReference type="PROSITE" id="PS50262">
    <property type="entry name" value="G_PROTEIN_RECEP_F1_2"/>
    <property type="match status" value="1"/>
</dbReference>
<evidence type="ECO:0000313" key="11">
    <source>
        <dbReference type="EMBL" id="VDI33701.1"/>
    </source>
</evidence>
<evidence type="ECO:0000259" key="10">
    <source>
        <dbReference type="PROSITE" id="PS50262"/>
    </source>
</evidence>
<keyword evidence="7 11" id="KW-0675">Receptor</keyword>
<sequence>MTNKTLEEYSEEEASRRLIPVIYLGILMTVGIIGNALVLFIYPMKFSVSTHRTFITGLAIPDILVCLVIIPFEIVEMRYQYRFYNAILCKLFRTCSHWFGMASIFVLTQLSYDTYQRICKPFKEQISIKKAKIYIGGGYIITFFLSSISFFGSGIRIVSLDNFTVGHDCSLADEYVDTLLPVIGEGILTLLIFTCIFFLVLIYSLIGRKIYIQSRFRRQFRADPSPESRESNATNKIFTISETKHSEKTNKKSLESPLNRVTKIAFVITVVFILSFIPHAIISLLTALKGSFLVEPGSVASLIMPILARSVMINNVVNPIVYGFMDKRFRQSCNMMWICCRSR</sequence>
<feature type="transmembrane region" description="Helical" evidence="9">
    <location>
        <begin position="133"/>
        <end position="158"/>
    </location>
</feature>
<proteinExistence type="predicted"/>
<evidence type="ECO:0000256" key="2">
    <source>
        <dbReference type="ARBA" id="ARBA00022475"/>
    </source>
</evidence>
<keyword evidence="4 9" id="KW-1133">Transmembrane helix</keyword>
<feature type="transmembrane region" description="Helical" evidence="9">
    <location>
        <begin position="261"/>
        <end position="282"/>
    </location>
</feature>